<sequence length="932" mass="105097">MLNTFPLGRQELDVTSDKEHQQTVRDDGDLIHLTDSAKIFIDAILPTPDSVVCEILKIAKSTRVYDTCNSCWANIPASEQDDGFRASLVDALNFIHATAKRVHHCTEPTSLARFFDHYEKHPLSTNASIPPGKPDILLPLLGGDDSFRASPFEPSVVINHSSKGTQKDIPGGDYRVAAGSSEGCEPSSGEWWWHQLVTVVDVPVPRRDHSMAAQSSWEDAAIKLISDLRLIMEAQFDRRFIIGLLASGNFAQAWLVDRSGALGSSTMINIHEWPQYFIKMVAAFAVLPPVSLGYDPNLRLYLEPPNVPTHSYSIHRSLDPRSQRDLFTARWVLCLNGTDWVTLCPLSLFRMRIWRGAAQATFVVAKLAEFRENKLGCQMHVLKQSWNSPRGTLIRQGNSLDEARIYSLAGSNEFVPDLLEVVDVMTDGDTDTTSVFRRGLILPYRLATPPANRRKRTMDDAFHDDPPCLVSVQTPSQPFLRNHNYVEPIYRTRTIMIMRGFNVPIRYFADLPELVSIFVDVLKGHRSLYEKGILHQDISLDNIVISLACDNTTSAKGKLIDLDNAATGAVSQTKIPVPVQVSEVELQDYTHLIAHFQRRTGIPEESQLTCDTSVLLHALMAPLERPEMYIEAILAPFLVNKNVLPAEACKAIMFLKAEALRTEGRTVMALKDFGWFPDPDATYPQVTLHGPTTPSLFTVAGTPLFASAEVMTYRTQGYLWKYPISGICVPPTRPLVRDAVHDLESLFWVLVYLCMTTEGPNRSRYHTLDPFDDAVGTAVAKYFVGPLAASERRGLFEIDNYTTLMSELHLQLLRTFHPYYSQLKPLILDYFHCLYLAFRFRSYELNFIHYRLLELFTSFQEATTFSIDPISRARALKERREYVDAVRHGRPQELLQHESHSHSDIGRPSGSTSFEILKVEENNTTRPGECSK</sequence>
<protein>
    <recommendedName>
        <fullName evidence="1">Fungal-type protein kinase domain-containing protein</fullName>
    </recommendedName>
</protein>
<feature type="domain" description="Fungal-type protein kinase" evidence="1">
    <location>
        <begin position="372"/>
        <end position="754"/>
    </location>
</feature>
<dbReference type="Proteomes" id="UP001556367">
    <property type="component" value="Unassembled WGS sequence"/>
</dbReference>
<reference evidence="3" key="1">
    <citation type="submission" date="2024-06" db="EMBL/GenBank/DDBJ databases">
        <title>Multi-omics analyses provide insights into the biosynthesis of the anticancer antibiotic pleurotin in Hohenbuehelia grisea.</title>
        <authorList>
            <person name="Weaver J.A."/>
            <person name="Alberti F."/>
        </authorList>
    </citation>
    <scope>NUCLEOTIDE SEQUENCE [LARGE SCALE GENOMIC DNA]</scope>
    <source>
        <strain evidence="3">T-177</strain>
    </source>
</reference>
<dbReference type="PANTHER" id="PTHR38248:SF2">
    <property type="entry name" value="FUNK1 11"/>
    <property type="match status" value="1"/>
</dbReference>
<dbReference type="InterPro" id="IPR040976">
    <property type="entry name" value="Pkinase_fungal"/>
</dbReference>
<dbReference type="EMBL" id="JASNQZ010000012">
    <property type="protein sequence ID" value="KAL0949854.1"/>
    <property type="molecule type" value="Genomic_DNA"/>
</dbReference>
<gene>
    <name evidence="2" type="ORF">HGRIS_009888</name>
</gene>
<comment type="caution">
    <text evidence="2">The sequence shown here is derived from an EMBL/GenBank/DDBJ whole genome shotgun (WGS) entry which is preliminary data.</text>
</comment>
<dbReference type="SUPFAM" id="SSF56112">
    <property type="entry name" value="Protein kinase-like (PK-like)"/>
    <property type="match status" value="1"/>
</dbReference>
<dbReference type="Gene3D" id="1.10.510.10">
    <property type="entry name" value="Transferase(Phosphotransferase) domain 1"/>
    <property type="match status" value="1"/>
</dbReference>
<feature type="domain" description="Fungal-type protein kinase" evidence="1">
    <location>
        <begin position="201"/>
        <end position="299"/>
    </location>
</feature>
<keyword evidence="3" id="KW-1185">Reference proteome</keyword>
<organism evidence="2 3">
    <name type="scientific">Hohenbuehelia grisea</name>
    <dbReference type="NCBI Taxonomy" id="104357"/>
    <lineage>
        <taxon>Eukaryota</taxon>
        <taxon>Fungi</taxon>
        <taxon>Dikarya</taxon>
        <taxon>Basidiomycota</taxon>
        <taxon>Agaricomycotina</taxon>
        <taxon>Agaricomycetes</taxon>
        <taxon>Agaricomycetidae</taxon>
        <taxon>Agaricales</taxon>
        <taxon>Pleurotineae</taxon>
        <taxon>Pleurotaceae</taxon>
        <taxon>Hohenbuehelia</taxon>
    </lineage>
</organism>
<accession>A0ABR3J2L0</accession>
<dbReference type="InterPro" id="IPR008266">
    <property type="entry name" value="Tyr_kinase_AS"/>
</dbReference>
<dbReference type="Pfam" id="PF17667">
    <property type="entry name" value="Pkinase_fungal"/>
    <property type="match status" value="2"/>
</dbReference>
<evidence type="ECO:0000313" key="3">
    <source>
        <dbReference type="Proteomes" id="UP001556367"/>
    </source>
</evidence>
<dbReference type="InterPro" id="IPR011009">
    <property type="entry name" value="Kinase-like_dom_sf"/>
</dbReference>
<name>A0ABR3J2L0_9AGAR</name>
<proteinExistence type="predicted"/>
<evidence type="ECO:0000313" key="2">
    <source>
        <dbReference type="EMBL" id="KAL0949854.1"/>
    </source>
</evidence>
<dbReference type="PANTHER" id="PTHR38248">
    <property type="entry name" value="FUNK1 6"/>
    <property type="match status" value="1"/>
</dbReference>
<evidence type="ECO:0000259" key="1">
    <source>
        <dbReference type="Pfam" id="PF17667"/>
    </source>
</evidence>
<dbReference type="PROSITE" id="PS00109">
    <property type="entry name" value="PROTEIN_KINASE_TYR"/>
    <property type="match status" value="1"/>
</dbReference>